<dbReference type="RefSeq" id="WP_250420239.1">
    <property type="nucleotide sequence ID" value="NZ_JAJKBJ010000002.1"/>
</dbReference>
<comment type="caution">
    <text evidence="1">The sequence shown here is derived from an EMBL/GenBank/DDBJ whole genome shotgun (WGS) entry which is preliminary data.</text>
</comment>
<accession>A0A9X2I9S4</accession>
<keyword evidence="2" id="KW-1185">Reference proteome</keyword>
<name>A0A9X2I9S4_9GAMM</name>
<evidence type="ECO:0000313" key="1">
    <source>
        <dbReference type="EMBL" id="MCL9682956.1"/>
    </source>
</evidence>
<reference evidence="1" key="1">
    <citation type="submission" date="2021-11" db="EMBL/GenBank/DDBJ databases">
        <title>Legionella maioricencis sp. nov., a new species isolated from hot water samples in Mallorca.</title>
        <authorList>
            <person name="Crespi S."/>
            <person name="Drasar V."/>
            <person name="Salva-Serra F."/>
            <person name="Jaen-Luchoro D."/>
            <person name="Pineiro-Iglesias B."/>
            <person name="Aliaga F."/>
            <person name="Fernandez-Juarez V."/>
            <person name="Coll G."/>
            <person name="Moore E.R.B."/>
            <person name="Bennasar-Figueras A."/>
        </authorList>
    </citation>
    <scope>NUCLEOTIDE SEQUENCE</scope>
    <source>
        <strain evidence="1">HCPI-6</strain>
    </source>
</reference>
<gene>
    <name evidence="1" type="ORF">LOX96_02505</name>
</gene>
<dbReference type="EMBL" id="JAJKBJ010000002">
    <property type="protein sequence ID" value="MCL9682956.1"/>
    <property type="molecule type" value="Genomic_DNA"/>
</dbReference>
<evidence type="ECO:0000313" key="2">
    <source>
        <dbReference type="Proteomes" id="UP001139721"/>
    </source>
</evidence>
<organism evidence="1 2">
    <name type="scientific">Legionella maioricensis</name>
    <dbReference type="NCBI Taxonomy" id="2896528"/>
    <lineage>
        <taxon>Bacteria</taxon>
        <taxon>Pseudomonadati</taxon>
        <taxon>Pseudomonadota</taxon>
        <taxon>Gammaproteobacteria</taxon>
        <taxon>Legionellales</taxon>
        <taxon>Legionellaceae</taxon>
        <taxon>Legionella</taxon>
    </lineage>
</organism>
<proteinExistence type="predicted"/>
<dbReference type="AlphaFoldDB" id="A0A9X2I9S4"/>
<sequence>MRFKPNYFQASKPVTPFKWVMDNCTVLVATKEQRDFIDSPNGQKLMDQLFDSQNKDQYIKVARQIEEQMESLASDYNLSLGYQ</sequence>
<protein>
    <submittedName>
        <fullName evidence="1">Uncharacterized protein</fullName>
    </submittedName>
</protein>
<dbReference type="Proteomes" id="UP001139721">
    <property type="component" value="Unassembled WGS sequence"/>
</dbReference>